<feature type="binding site" evidence="1">
    <location>
        <position position="39"/>
    </location>
    <ligand>
        <name>[4Fe-4S] cluster</name>
        <dbReference type="ChEBI" id="CHEBI:49883"/>
    </ligand>
</feature>
<comment type="similarity">
    <text evidence="1">Belongs to the peptidase U32 family. UbiV subfamily.</text>
</comment>
<evidence type="ECO:0000256" key="1">
    <source>
        <dbReference type="HAMAP-Rule" id="MF_02233"/>
    </source>
</evidence>
<accession>A0ABP9R911</accession>
<comment type="cofactor">
    <cofactor evidence="1">
        <name>[4Fe-4S] cluster</name>
        <dbReference type="ChEBI" id="CHEBI:49883"/>
    </cofactor>
</comment>
<keyword evidence="1" id="KW-0411">Iron-sulfur</keyword>
<comment type="pathway">
    <text evidence="1">Cofactor biosynthesis; ubiquinone biosynthesis.</text>
</comment>
<feature type="binding site" evidence="1">
    <location>
        <position position="190"/>
    </location>
    <ligand>
        <name>[4Fe-4S] cluster</name>
        <dbReference type="ChEBI" id="CHEBI:49883"/>
    </ligand>
</feature>
<keyword evidence="1" id="KW-0408">Iron</keyword>
<comment type="caution">
    <text evidence="2">The sequence shown here is derived from an EMBL/GenBank/DDBJ whole genome shotgun (WGS) entry which is preliminary data.</text>
</comment>
<dbReference type="InterPro" id="IPR043693">
    <property type="entry name" value="UbiV"/>
</dbReference>
<dbReference type="Pfam" id="PF01136">
    <property type="entry name" value="Peptidase_U32"/>
    <property type="match status" value="1"/>
</dbReference>
<evidence type="ECO:0000313" key="2">
    <source>
        <dbReference type="EMBL" id="GAA5173054.1"/>
    </source>
</evidence>
<dbReference type="InterPro" id="IPR051454">
    <property type="entry name" value="RNA/ubiquinone_mod_enzymes"/>
</dbReference>
<organism evidence="2 3">
    <name type="scientific">Viridibacterium curvum</name>
    <dbReference type="NCBI Taxonomy" id="1101404"/>
    <lineage>
        <taxon>Bacteria</taxon>
        <taxon>Pseudomonadati</taxon>
        <taxon>Pseudomonadota</taxon>
        <taxon>Betaproteobacteria</taxon>
        <taxon>Rhodocyclales</taxon>
        <taxon>Rhodocyclaceae</taxon>
        <taxon>Viridibacterium</taxon>
    </lineage>
</organism>
<dbReference type="NCBIfam" id="NF011991">
    <property type="entry name" value="PRK15447.1"/>
    <property type="match status" value="1"/>
</dbReference>
<protein>
    <recommendedName>
        <fullName evidence="1">Ubiquinone biosynthesis protein UbiV</fullName>
    </recommendedName>
</protein>
<keyword evidence="1" id="KW-0479">Metal-binding</keyword>
<dbReference type="PANTHER" id="PTHR30217">
    <property type="entry name" value="PEPTIDASE U32 FAMILY"/>
    <property type="match status" value="1"/>
</dbReference>
<dbReference type="InterPro" id="IPR001539">
    <property type="entry name" value="Peptidase_U32"/>
</dbReference>
<dbReference type="RefSeq" id="WP_345534933.1">
    <property type="nucleotide sequence ID" value="NZ_BAABLD010000027.1"/>
</dbReference>
<keyword evidence="1" id="KW-0004">4Fe-4S</keyword>
<evidence type="ECO:0000313" key="3">
    <source>
        <dbReference type="Proteomes" id="UP001500547"/>
    </source>
</evidence>
<proteinExistence type="inferred from homology"/>
<comment type="subunit">
    <text evidence="1">Forms a heterodimer with UbiU.</text>
</comment>
<gene>
    <name evidence="1" type="primary">ubiV</name>
    <name evidence="2" type="ORF">GCM10025770_39910</name>
</gene>
<reference evidence="3" key="1">
    <citation type="journal article" date="2019" name="Int. J. Syst. Evol. Microbiol.">
        <title>The Global Catalogue of Microorganisms (GCM) 10K type strain sequencing project: providing services to taxonomists for standard genome sequencing and annotation.</title>
        <authorList>
            <consortium name="The Broad Institute Genomics Platform"/>
            <consortium name="The Broad Institute Genome Sequencing Center for Infectious Disease"/>
            <person name="Wu L."/>
            <person name="Ma J."/>
        </authorList>
    </citation>
    <scope>NUCLEOTIDE SEQUENCE [LARGE SCALE GENOMIC DNA]</scope>
    <source>
        <strain evidence="3">JCM 18715</strain>
    </source>
</reference>
<dbReference type="PANTHER" id="PTHR30217:SF11">
    <property type="entry name" value="UBIQUINONE BIOSYNTHESIS PROTEIN UBIV"/>
    <property type="match status" value="1"/>
</dbReference>
<comment type="function">
    <text evidence="1">Required for O(2)-independent ubiquinone (coenzyme Q) biosynthesis. Together with UbiU, is essential for the C6-hydroxylation reaction in the oxygen-independent ubiquinone biosynthesis pathway.</text>
</comment>
<keyword evidence="1" id="KW-0831">Ubiquinone biosynthesis</keyword>
<feature type="binding site" evidence="1">
    <location>
        <position position="173"/>
    </location>
    <ligand>
        <name>[4Fe-4S] cluster</name>
        <dbReference type="ChEBI" id="CHEBI:49883"/>
    </ligand>
</feature>
<name>A0ABP9R911_9RHOO</name>
<keyword evidence="3" id="KW-1185">Reference proteome</keyword>
<dbReference type="HAMAP" id="MF_02233">
    <property type="entry name" value="UbiV"/>
    <property type="match status" value="1"/>
</dbReference>
<sequence>MKLSLGPLLYFWPRERVLAFYREVAGWPVDVVYLGEVVCSRRQLLRLEDWLSIAQELRAAGKEVVLSCQTLLESESELRNQRRITSSADFRVEANDMGAVGLLRGKRWIAGTHLNLYNNTSLTLMHSLGACRWIPPLEISAARLAVVLQGMPAGMETEVFAWGRLPLAFSSRCFTARHFNLKKDDCQFRCKEYPDGMPLDTREARHFLVINGIQTQSAATHNLLPHVDALRAMGVQLLRISPQADGTGDVVRAFRAGLNGAPSAGLSALAPLGLCDGYWTGQAGMHTEHAHVAN</sequence>
<feature type="binding site" evidence="1">
    <location>
        <position position="186"/>
    </location>
    <ligand>
        <name>[4Fe-4S] cluster</name>
        <dbReference type="ChEBI" id="CHEBI:49883"/>
    </ligand>
</feature>
<dbReference type="EMBL" id="BAABLD010000027">
    <property type="protein sequence ID" value="GAA5173054.1"/>
    <property type="molecule type" value="Genomic_DNA"/>
</dbReference>
<dbReference type="Proteomes" id="UP001500547">
    <property type="component" value="Unassembled WGS sequence"/>
</dbReference>